<keyword evidence="2" id="KW-1185">Reference proteome</keyword>
<proteinExistence type="predicted"/>
<dbReference type="EMBL" id="LXQA010095970">
    <property type="protein sequence ID" value="MCI15318.1"/>
    <property type="molecule type" value="Genomic_DNA"/>
</dbReference>
<evidence type="ECO:0000313" key="1">
    <source>
        <dbReference type="EMBL" id="MCI15318.1"/>
    </source>
</evidence>
<accession>A0A392PT91</accession>
<comment type="caution">
    <text evidence="1">The sequence shown here is derived from an EMBL/GenBank/DDBJ whole genome shotgun (WGS) entry which is preliminary data.</text>
</comment>
<protein>
    <submittedName>
        <fullName evidence="1">Uncharacterized protein</fullName>
    </submittedName>
</protein>
<sequence length="62" mass="6653">MQEGKSRFRWDLDLIWCLEWGSSGMEGAARQKSWVHAGLGTGRRLMGAGSAYELPAAPGAGS</sequence>
<reference evidence="1 2" key="1">
    <citation type="journal article" date="2018" name="Front. Plant Sci.">
        <title>Red Clover (Trifolium pratense) and Zigzag Clover (T. medium) - A Picture of Genomic Similarities and Differences.</title>
        <authorList>
            <person name="Dluhosova J."/>
            <person name="Istvanek J."/>
            <person name="Nedelnik J."/>
            <person name="Repkova J."/>
        </authorList>
    </citation>
    <scope>NUCLEOTIDE SEQUENCE [LARGE SCALE GENOMIC DNA]</scope>
    <source>
        <strain evidence="2">cv. 10/8</strain>
        <tissue evidence="1">Leaf</tissue>
    </source>
</reference>
<evidence type="ECO:0000313" key="2">
    <source>
        <dbReference type="Proteomes" id="UP000265520"/>
    </source>
</evidence>
<dbReference type="AlphaFoldDB" id="A0A392PT91"/>
<dbReference type="Proteomes" id="UP000265520">
    <property type="component" value="Unassembled WGS sequence"/>
</dbReference>
<organism evidence="1 2">
    <name type="scientific">Trifolium medium</name>
    <dbReference type="NCBI Taxonomy" id="97028"/>
    <lineage>
        <taxon>Eukaryota</taxon>
        <taxon>Viridiplantae</taxon>
        <taxon>Streptophyta</taxon>
        <taxon>Embryophyta</taxon>
        <taxon>Tracheophyta</taxon>
        <taxon>Spermatophyta</taxon>
        <taxon>Magnoliopsida</taxon>
        <taxon>eudicotyledons</taxon>
        <taxon>Gunneridae</taxon>
        <taxon>Pentapetalae</taxon>
        <taxon>rosids</taxon>
        <taxon>fabids</taxon>
        <taxon>Fabales</taxon>
        <taxon>Fabaceae</taxon>
        <taxon>Papilionoideae</taxon>
        <taxon>50 kb inversion clade</taxon>
        <taxon>NPAAA clade</taxon>
        <taxon>Hologalegina</taxon>
        <taxon>IRL clade</taxon>
        <taxon>Trifolieae</taxon>
        <taxon>Trifolium</taxon>
    </lineage>
</organism>
<name>A0A392PT91_9FABA</name>